<evidence type="ECO:0000313" key="2">
    <source>
        <dbReference type="EMBL" id="VDD37361.1"/>
    </source>
</evidence>
<dbReference type="EMBL" id="LR031876">
    <property type="protein sequence ID" value="VDD37361.1"/>
    <property type="molecule type" value="Genomic_DNA"/>
</dbReference>
<keyword evidence="1" id="KW-1133">Transmembrane helix</keyword>
<protein>
    <submittedName>
        <fullName evidence="2">Uncharacterized protein</fullName>
    </submittedName>
</protein>
<keyword evidence="1" id="KW-0812">Transmembrane</keyword>
<organism evidence="2">
    <name type="scientific">Brassica oleracea</name>
    <name type="common">Wild cabbage</name>
    <dbReference type="NCBI Taxonomy" id="3712"/>
    <lineage>
        <taxon>Eukaryota</taxon>
        <taxon>Viridiplantae</taxon>
        <taxon>Streptophyta</taxon>
        <taxon>Embryophyta</taxon>
        <taxon>Tracheophyta</taxon>
        <taxon>Spermatophyta</taxon>
        <taxon>Magnoliopsida</taxon>
        <taxon>eudicotyledons</taxon>
        <taxon>Gunneridae</taxon>
        <taxon>Pentapetalae</taxon>
        <taxon>rosids</taxon>
        <taxon>malvids</taxon>
        <taxon>Brassicales</taxon>
        <taxon>Brassicaceae</taxon>
        <taxon>Brassiceae</taxon>
        <taxon>Brassica</taxon>
    </lineage>
</organism>
<reference evidence="2" key="1">
    <citation type="submission" date="2018-11" db="EMBL/GenBank/DDBJ databases">
        <authorList>
            <consortium name="Genoscope - CEA"/>
            <person name="William W."/>
        </authorList>
    </citation>
    <scope>NUCLEOTIDE SEQUENCE</scope>
</reference>
<gene>
    <name evidence="2" type="ORF">BOLC7T42921H</name>
</gene>
<evidence type="ECO:0000256" key="1">
    <source>
        <dbReference type="SAM" id="Phobius"/>
    </source>
</evidence>
<feature type="transmembrane region" description="Helical" evidence="1">
    <location>
        <begin position="370"/>
        <end position="390"/>
    </location>
</feature>
<name>A0A3P6EMI5_BRAOL</name>
<sequence length="507" mass="56247">MAWSVAGWSLRSDRPSGLVGRYIATDSFAGRFLRSDRLVPDRSFDGSTEISARFHRKNSMIPGYLAVPINTVNLYEHVSLCRLCKKFSKSVVGTFSPSRDALSLSSHTLSPLSSAYKIAHVRSGVRRRVRARSGAGSSPLTFCLLFLRCCLFLSVSASIYSRICVSDLAPGSSPPERSDGSGGDSVSSRFVGIGDSCGRCLGSWRSRRESDSSSSASAVKGVVYGSSIAAHGASHFESPLLGPYGLLQLRVLLFGSRRLQVWDDSRLQSLIASVARLVLLTSQLCRGSIVLVQWCNISSLCRFQGFRSRVWWRLQPVFCLDRITSEVDLKISVDLVDFISINWRSIFGEAKITEHGLMLYQRYSLHLAMLFPWSCSCLLSSMLASVICFMSSSRRIQLFPNHPSSMSLFRITQCLAIFLPTETFSKSSVDYGEFSSSSFRVEGRYVFRGFTRCLASGSVSVNKKVESNEKSAMRKRKNRIRGDKAKVNFPEEMIPCVSKKCHTPKTS</sequence>
<dbReference type="AlphaFoldDB" id="A0A3P6EMI5"/>
<proteinExistence type="predicted"/>
<keyword evidence="1" id="KW-0472">Membrane</keyword>
<accession>A0A3P6EMI5</accession>